<dbReference type="GO" id="GO:1990112">
    <property type="term" value="C:RQC complex"/>
    <property type="evidence" value="ECO:0007669"/>
    <property type="project" value="UniProtKB-UniRule"/>
</dbReference>
<dbReference type="InterPro" id="IPR013083">
    <property type="entry name" value="Znf_RING/FYVE/PHD"/>
</dbReference>
<comment type="function">
    <text evidence="16">E3 ubiquitin-protein ligase. Component of the ribosome quality control complex (RQC), a ribosome-associated complex that mediates ubiquitination and extraction of incompletely synthesized nascent chains for proteasomal degradation.</text>
</comment>
<evidence type="ECO:0000313" key="19">
    <source>
        <dbReference type="Proteomes" id="UP000785200"/>
    </source>
</evidence>
<dbReference type="Pfam" id="PF22958">
    <property type="entry name" value="Ltn1_1st"/>
    <property type="match status" value="1"/>
</dbReference>
<evidence type="ECO:0000256" key="7">
    <source>
        <dbReference type="ARBA" id="ARBA00022490"/>
    </source>
</evidence>
<keyword evidence="13 16" id="KW-0862">Zinc</keyword>
<dbReference type="GO" id="GO:1990116">
    <property type="term" value="P:ribosome-associated ubiquitin-dependent protein catabolic process"/>
    <property type="evidence" value="ECO:0007669"/>
    <property type="project" value="UniProtKB-UniRule"/>
</dbReference>
<sequence length="1627" mass="180702">MSKRQFRSQASSSRAASGVVFGGFGSSSNGSTLSYLTEPPNLSSINDANVVVGFKNLSKKDGTTKSKALEDLRTYVQGHPFEEGGGPEEAILEAWVKFYPRLSIDNSRRVRELSHHLLYEIMKAARKRMEKHLPKIVGSWLAGTYDRDRIVAKAAVDGVKSFMITEERLLLFWKRCQAQILNYAQEAINETPQTLSDERTLSADDVQAKYFRVVGSSISLIVNLLVKLDKEDIMKQQHKYEEFLGDNKKLWALAACEDAFVRRTADQLLVVCLDKQHDIIESDLEIVSQAFISEALKVTQTSSAFQLLQALEKLTFDFPHAWTSAYQGKKSPLSRLRHFVEKGSQGGPPDYWQALQSLLSRLPGGILPTDVEASLEFLKSFRDGIGHREEPKRNATQGWSTYFEVVRLYVGNLVDSTARDRLLQESVFPVFGHYLHPTTENHKWFIGNNYEALVKAFMVCASFQDPSLQQSFGTEWNRLGEDFISRILTSLPEQSKDYQKSQSSVATEGHRWFALLSKTLEKDSSSTISQFLILPSNMIISSALKAVVNRNGKPYSAAATVESALRLSPKLMFISPAALEMIKAFLEAHLAKLILSASSSYLVSMLNILRSIPDQQSFTEDVWQATVDGLLPLPNGIEKLKAVTALISNNAVSALCQADAELQDYLLDTLTRAVLGDSEAWPLFEAVTTFNSLSGTAEEKLVDQALQHLDAGDIGLESALSALELISNKNPDVLRRGNTTHVTLITKLLAITEISDTGFATRADYLKAMLQKTTFGDNNHGQSPILHVIQENLEVASPQSLSIDTLIEQAKPALDEALNREQVVAIFPNPDRWSEALLPLSEQSPSPALAVMRPFAGAVFAANKPSTERAPRKASRDINGYSVALRMAMYTSKLAPYKNFQLLPLETQIELLYLLLITAELACDQIDLAEDNKLFGSHSNPEALTDVRDFFSDSQLCISAIVLDATSSKSSLASSAIDGLASKFFVVTSSATPTAFYAAKALSRFLPKLEELKGWHEATTEQWLADLGILKASTSNGLGAVAVLIGLQDYLSTSKLVSNLCNRLISDVAGASAQADTTPGLLILLNSCLAIYDEGDLPVAQNRIVFAVKQILSWTPNLATTDSQLASEACRALQVLLPAMKEVYGSYWETSLAFCISVWNATEGDLTPQSIPMVGMALKLFTKLRSLTEANDDLEDALALSNVQISQSLIRLLKLQRSKDTLSLNYVDDLLSRNVSKIPVDQIKDLSDFYPLVASDFRTIQSAAFDVLNKALPATQQQLSLDVLLEKTDARLPEELLSLLLDAPVFSNYPDDILVDFPTSVRGYLLSWHLVYDAYSSASYKVRSDYSDVLKSENYIEPLLEFVFDALGHSTAHAINLDKAHIDAQMIRSYDMWQAADSESNERNMQWLLVNLYYQCLKYTPNLAKTWWVDCKSKQTRIAAESWTDKFFSPLVIADIMDDVMKWAEEQEPPADDEKELIVKVSKKSREILAGYEVDDMMMQMMIRLPTTYPLEGVKVVGVNRVAVNEKKWASWMMVTQGVITFSHGNITDGLATFRRNVTGALKGQTECAICYSIISSDRKMPDKRCQTCKNLFHASCLFKWFASSNQSTCPLCRNPFNYGVSRGARS</sequence>
<evidence type="ECO:0000256" key="10">
    <source>
        <dbReference type="ARBA" id="ARBA00022737"/>
    </source>
</evidence>
<dbReference type="GO" id="GO:0061630">
    <property type="term" value="F:ubiquitin protein ligase activity"/>
    <property type="evidence" value="ECO:0007669"/>
    <property type="project" value="UniProtKB-UniRule"/>
</dbReference>
<dbReference type="Proteomes" id="UP000785200">
    <property type="component" value="Unassembled WGS sequence"/>
</dbReference>
<dbReference type="EC" id="2.3.2.27" evidence="5 16"/>
<dbReference type="GO" id="GO:0005829">
    <property type="term" value="C:cytosol"/>
    <property type="evidence" value="ECO:0007669"/>
    <property type="project" value="UniProtKB-SubCell"/>
</dbReference>
<protein>
    <recommendedName>
        <fullName evidence="6 16">E3 ubiquitin-protein ligase listerin</fullName>
        <ecNumber evidence="5 16">2.3.2.27</ecNumber>
    </recommendedName>
    <alternativeName>
        <fullName evidence="16">RING-type E3 ubiquitin transferase listerin</fullName>
    </alternativeName>
</protein>
<dbReference type="PANTHER" id="PTHR12389">
    <property type="entry name" value="ZINC FINGER PROTEIN 294"/>
    <property type="match status" value="1"/>
</dbReference>
<evidence type="ECO:0000256" key="12">
    <source>
        <dbReference type="ARBA" id="ARBA00022786"/>
    </source>
</evidence>
<evidence type="ECO:0000256" key="4">
    <source>
        <dbReference type="ARBA" id="ARBA00007997"/>
    </source>
</evidence>
<dbReference type="CDD" id="cd16491">
    <property type="entry name" value="RING-CH-C4HC3_LTN1"/>
    <property type="match status" value="1"/>
</dbReference>
<evidence type="ECO:0000313" key="18">
    <source>
        <dbReference type="EMBL" id="KAG0649365.1"/>
    </source>
</evidence>
<dbReference type="InterPro" id="IPR039804">
    <property type="entry name" value="RING-CH-C4HC3_LTN1"/>
</dbReference>
<dbReference type="GO" id="GO:0043023">
    <property type="term" value="F:ribosomal large subunit binding"/>
    <property type="evidence" value="ECO:0007669"/>
    <property type="project" value="TreeGrafter"/>
</dbReference>
<evidence type="ECO:0000259" key="17">
    <source>
        <dbReference type="PROSITE" id="PS50089"/>
    </source>
</evidence>
<dbReference type="Pfam" id="PF22999">
    <property type="entry name" value="LTN1_E3_ligase_6th"/>
    <property type="match status" value="1"/>
</dbReference>
<comment type="similarity">
    <text evidence="4 16">Belongs to the LTN1 family.</text>
</comment>
<name>A0A9P7AXW2_9HELO</name>
<dbReference type="PROSITE" id="PS50089">
    <property type="entry name" value="ZF_RING_2"/>
    <property type="match status" value="1"/>
</dbReference>
<keyword evidence="12 16" id="KW-0833">Ubl conjugation pathway</keyword>
<gene>
    <name evidence="18" type="ORF">D0Z07_4466</name>
</gene>
<evidence type="ECO:0000256" key="5">
    <source>
        <dbReference type="ARBA" id="ARBA00012483"/>
    </source>
</evidence>
<evidence type="ECO:0000256" key="11">
    <source>
        <dbReference type="ARBA" id="ARBA00022771"/>
    </source>
</evidence>
<keyword evidence="7" id="KW-0963">Cytoplasm</keyword>
<dbReference type="InterPro" id="IPR054476">
    <property type="entry name" value="Ltn1_N"/>
</dbReference>
<feature type="domain" description="RING-type" evidence="17">
    <location>
        <begin position="1568"/>
        <end position="1614"/>
    </location>
</feature>
<evidence type="ECO:0000256" key="14">
    <source>
        <dbReference type="ARBA" id="ARBA00055150"/>
    </source>
</evidence>
<evidence type="ECO:0000256" key="8">
    <source>
        <dbReference type="ARBA" id="ARBA00022679"/>
    </source>
</evidence>
<dbReference type="EMBL" id="VNKQ01000008">
    <property type="protein sequence ID" value="KAG0649365.1"/>
    <property type="molecule type" value="Genomic_DNA"/>
</dbReference>
<comment type="caution">
    <text evidence="18">The sequence shown here is derived from an EMBL/GenBank/DDBJ whole genome shotgun (WGS) entry which is preliminary data.</text>
</comment>
<evidence type="ECO:0000256" key="9">
    <source>
        <dbReference type="ARBA" id="ARBA00022723"/>
    </source>
</evidence>
<dbReference type="InterPro" id="IPR054477">
    <property type="entry name" value="LTN1_E3_ligase_6th"/>
</dbReference>
<dbReference type="SMART" id="SM01197">
    <property type="entry name" value="FANCL_C"/>
    <property type="match status" value="1"/>
</dbReference>
<keyword evidence="11 15" id="KW-0863">Zinc-finger</keyword>
<comment type="subunit">
    <text evidence="16">Component of the ribosome quality control complex (RQC).</text>
</comment>
<comment type="pathway">
    <text evidence="3 16">Protein modification; protein ubiquitination.</text>
</comment>
<comment type="subcellular location">
    <subcellularLocation>
        <location evidence="2">Cytoplasm</location>
        <location evidence="2">Cytosol</location>
    </subcellularLocation>
</comment>
<dbReference type="SUPFAM" id="SSF57850">
    <property type="entry name" value="RING/U-box"/>
    <property type="match status" value="1"/>
</dbReference>
<comment type="catalytic activity">
    <reaction evidence="1 16">
        <text>S-ubiquitinyl-[E2 ubiquitin-conjugating enzyme]-L-cysteine + [acceptor protein]-L-lysine = [E2 ubiquitin-conjugating enzyme]-L-cysteine + N(6)-ubiquitinyl-[acceptor protein]-L-lysine.</text>
        <dbReference type="EC" id="2.3.2.27"/>
    </reaction>
</comment>
<dbReference type="Pfam" id="PF23009">
    <property type="entry name" value="UBC_like"/>
    <property type="match status" value="1"/>
</dbReference>
<keyword evidence="8 16" id="KW-0808">Transferase</keyword>
<dbReference type="SUPFAM" id="SSF48371">
    <property type="entry name" value="ARM repeat"/>
    <property type="match status" value="1"/>
</dbReference>
<dbReference type="InterPro" id="IPR039795">
    <property type="entry name" value="LTN1/Rkr1"/>
</dbReference>
<evidence type="ECO:0000256" key="2">
    <source>
        <dbReference type="ARBA" id="ARBA00004514"/>
    </source>
</evidence>
<dbReference type="OrthoDB" id="6108at2759"/>
<evidence type="ECO:0000256" key="16">
    <source>
        <dbReference type="RuleBase" id="RU367090"/>
    </source>
</evidence>
<dbReference type="PANTHER" id="PTHR12389:SF0">
    <property type="entry name" value="E3 UBIQUITIN-PROTEIN LIGASE LISTERIN"/>
    <property type="match status" value="1"/>
</dbReference>
<dbReference type="InterPro" id="IPR054478">
    <property type="entry name" value="LTN1_UBC"/>
</dbReference>
<comment type="function">
    <text evidence="14">E3 ubiquitin-protein ligase component of the ribosome quality control complex (RQC), a ribosome-associated complex that mediates ubiquitination and extraction of incompletely synthesized nascent chains for proteasomal degradation. Mediates ubiquitination of proteins derived from mRNAs lacking stop codons (non-stop proteins) and other translation arrest products induced by poly-lysine sequences and tandem rare codons. Ubiquitination leads to CDC48 recruitment for extraction and degradation of the incomplete translation product. May indirectly play a role in chromatin function and transcription.</text>
</comment>
<keyword evidence="19" id="KW-1185">Reference proteome</keyword>
<dbReference type="InterPro" id="IPR011989">
    <property type="entry name" value="ARM-like"/>
</dbReference>
<organism evidence="18 19">
    <name type="scientific">Hyphodiscus hymeniophilus</name>
    <dbReference type="NCBI Taxonomy" id="353542"/>
    <lineage>
        <taxon>Eukaryota</taxon>
        <taxon>Fungi</taxon>
        <taxon>Dikarya</taxon>
        <taxon>Ascomycota</taxon>
        <taxon>Pezizomycotina</taxon>
        <taxon>Leotiomycetes</taxon>
        <taxon>Helotiales</taxon>
        <taxon>Hyphodiscaceae</taxon>
        <taxon>Hyphodiscus</taxon>
    </lineage>
</organism>
<reference evidence="18" key="1">
    <citation type="submission" date="2019-07" db="EMBL/GenBank/DDBJ databases">
        <title>Hyphodiscus hymeniophilus genome sequencing and assembly.</title>
        <authorList>
            <person name="Kramer G."/>
            <person name="Nodwell J."/>
        </authorList>
    </citation>
    <scope>NUCLEOTIDE SEQUENCE</scope>
    <source>
        <strain evidence="18">ATCC 34498</strain>
    </source>
</reference>
<dbReference type="GO" id="GO:0072344">
    <property type="term" value="P:rescue of stalled ribosome"/>
    <property type="evidence" value="ECO:0007669"/>
    <property type="project" value="UniProtKB-UniRule"/>
</dbReference>
<dbReference type="Gene3D" id="1.25.10.10">
    <property type="entry name" value="Leucine-rich Repeat Variant"/>
    <property type="match status" value="1"/>
</dbReference>
<dbReference type="InterPro" id="IPR016024">
    <property type="entry name" value="ARM-type_fold"/>
</dbReference>
<keyword evidence="9 16" id="KW-0479">Metal-binding</keyword>
<dbReference type="InterPro" id="IPR057030">
    <property type="entry name" value="TPR_Rkr-1"/>
</dbReference>
<evidence type="ECO:0000256" key="6">
    <source>
        <dbReference type="ARBA" id="ARBA00017157"/>
    </source>
</evidence>
<accession>A0A9P7AXW2</accession>
<dbReference type="Pfam" id="PF13639">
    <property type="entry name" value="zf-RING_2"/>
    <property type="match status" value="1"/>
</dbReference>
<dbReference type="Gene3D" id="3.30.40.10">
    <property type="entry name" value="Zinc/RING finger domain, C3HC4 (zinc finger)"/>
    <property type="match status" value="1"/>
</dbReference>
<dbReference type="InterPro" id="IPR001841">
    <property type="entry name" value="Znf_RING"/>
</dbReference>
<dbReference type="GO" id="GO:0008270">
    <property type="term" value="F:zinc ion binding"/>
    <property type="evidence" value="ECO:0007669"/>
    <property type="project" value="UniProtKB-KW"/>
</dbReference>
<keyword evidence="10" id="KW-0677">Repeat</keyword>
<dbReference type="Pfam" id="PF23280">
    <property type="entry name" value="TPR_26"/>
    <property type="match status" value="1"/>
</dbReference>
<evidence type="ECO:0000256" key="15">
    <source>
        <dbReference type="PROSITE-ProRule" id="PRU00175"/>
    </source>
</evidence>
<evidence type="ECO:0000256" key="13">
    <source>
        <dbReference type="ARBA" id="ARBA00022833"/>
    </source>
</evidence>
<dbReference type="FunFam" id="3.30.40.10:FF:000038">
    <property type="entry name" value="E3 ubiquitin-protein ligase listerin"/>
    <property type="match status" value="1"/>
</dbReference>
<dbReference type="SMART" id="SM00184">
    <property type="entry name" value="RING"/>
    <property type="match status" value="1"/>
</dbReference>
<evidence type="ECO:0000256" key="1">
    <source>
        <dbReference type="ARBA" id="ARBA00000900"/>
    </source>
</evidence>
<proteinExistence type="inferred from homology"/>
<evidence type="ECO:0000256" key="3">
    <source>
        <dbReference type="ARBA" id="ARBA00004906"/>
    </source>
</evidence>